<proteinExistence type="inferred from homology"/>
<feature type="transmembrane region" description="Helical" evidence="12">
    <location>
        <begin position="109"/>
        <end position="126"/>
    </location>
</feature>
<evidence type="ECO:0000256" key="12">
    <source>
        <dbReference type="RuleBase" id="RU010713"/>
    </source>
</evidence>
<keyword evidence="9 12" id="KW-0406">Ion transport</keyword>
<evidence type="ECO:0000256" key="11">
    <source>
        <dbReference type="ARBA" id="ARBA00023303"/>
    </source>
</evidence>
<dbReference type="GO" id="GO:0005921">
    <property type="term" value="C:gap junction"/>
    <property type="evidence" value="ECO:0007669"/>
    <property type="project" value="UniProtKB-SubCell"/>
</dbReference>
<feature type="transmembrane region" description="Helical" evidence="12">
    <location>
        <begin position="23"/>
        <end position="42"/>
    </location>
</feature>
<dbReference type="PANTHER" id="PTHR11893:SF40">
    <property type="entry name" value="INNEXIN SHAKING-B"/>
    <property type="match status" value="1"/>
</dbReference>
<dbReference type="PROSITE" id="PS51013">
    <property type="entry name" value="PANNEXIN"/>
    <property type="match status" value="1"/>
</dbReference>
<dbReference type="AlphaFoldDB" id="A0A1J1HVY9"/>
<keyword evidence="10 12" id="KW-0472">Membrane</keyword>
<comment type="similarity">
    <text evidence="12">Belongs to the pannexin family.</text>
</comment>
<protein>
    <recommendedName>
        <fullName evidence="12">Innexin</fullName>
    </recommendedName>
</protein>
<dbReference type="OrthoDB" id="5867527at2759"/>
<evidence type="ECO:0000256" key="3">
    <source>
        <dbReference type="ARBA" id="ARBA00022448"/>
    </source>
</evidence>
<name>A0A1J1HVY9_9DIPT</name>
<keyword evidence="5 12" id="KW-0812">Transmembrane</keyword>
<keyword evidence="3 12" id="KW-0813">Transport</keyword>
<sequence length="368" mass="43832">MLDIFRGLKSLVKISHIQIDSPVFRLHYSITVMMLIAFSLIVTTRQYVGNPIDCVHTKDIPEDVLNTYCWIHSTYALKSMFLKKLGKEVPYPGVGNSEGKTDDRKIYRYYQWVCFCLFFQSILFYAPRWLWKSWEGGKIHALMMDLDIGICSEIEKKQKKKLLLDYLWDNLRYHNWWAYRYFGCELLSLINVIGQMFLMNKFFDGEFMTFGLDVIKHMEADQEDRMDPMIYIFPRMTKCTFYKYGVSGEDAICILPLNVVNEKIYIFLWFWFILLTILTSLTVMYRIVIIFSPRMRVYLLRLRFRLVRRDAIEIIVRRSKMGDWFLLYMLGENIDSIIFRDVMGDLANRLNNNQHHRVPGLKGDIQDA</sequence>
<evidence type="ECO:0000256" key="6">
    <source>
        <dbReference type="ARBA" id="ARBA00022868"/>
    </source>
</evidence>
<feature type="transmembrane region" description="Helical" evidence="12">
    <location>
        <begin position="178"/>
        <end position="198"/>
    </location>
</feature>
<feature type="transmembrane region" description="Helical" evidence="12">
    <location>
        <begin position="264"/>
        <end position="291"/>
    </location>
</feature>
<evidence type="ECO:0000256" key="8">
    <source>
        <dbReference type="ARBA" id="ARBA00022989"/>
    </source>
</evidence>
<keyword evidence="11 12" id="KW-0407">Ion channel</keyword>
<dbReference type="STRING" id="568069.A0A1J1HVY9"/>
<dbReference type="GO" id="GO:0005886">
    <property type="term" value="C:plasma membrane"/>
    <property type="evidence" value="ECO:0007669"/>
    <property type="project" value="UniProtKB-SubCell"/>
</dbReference>
<evidence type="ECO:0000256" key="7">
    <source>
        <dbReference type="ARBA" id="ARBA00022949"/>
    </source>
</evidence>
<dbReference type="Proteomes" id="UP000183832">
    <property type="component" value="Unassembled WGS sequence"/>
</dbReference>
<evidence type="ECO:0000313" key="14">
    <source>
        <dbReference type="Proteomes" id="UP000183832"/>
    </source>
</evidence>
<dbReference type="GO" id="GO:0005243">
    <property type="term" value="F:gap junction channel activity"/>
    <property type="evidence" value="ECO:0007669"/>
    <property type="project" value="TreeGrafter"/>
</dbReference>
<evidence type="ECO:0000256" key="9">
    <source>
        <dbReference type="ARBA" id="ARBA00023065"/>
    </source>
</evidence>
<keyword evidence="8 12" id="KW-1133">Transmembrane helix</keyword>
<dbReference type="PANTHER" id="PTHR11893">
    <property type="entry name" value="INNEXIN"/>
    <property type="match status" value="1"/>
</dbReference>
<dbReference type="InterPro" id="IPR000990">
    <property type="entry name" value="Innexin"/>
</dbReference>
<evidence type="ECO:0000256" key="10">
    <source>
        <dbReference type="ARBA" id="ARBA00023136"/>
    </source>
</evidence>
<reference evidence="13 14" key="1">
    <citation type="submission" date="2015-04" db="EMBL/GenBank/DDBJ databases">
        <authorList>
            <person name="Syromyatnikov M.Y."/>
            <person name="Popov V.N."/>
        </authorList>
    </citation>
    <scope>NUCLEOTIDE SEQUENCE [LARGE SCALE GENOMIC DNA]</scope>
</reference>
<accession>A0A1J1HVY9</accession>
<keyword evidence="7" id="KW-0965">Cell junction</keyword>
<dbReference type="Pfam" id="PF00876">
    <property type="entry name" value="Innexin"/>
    <property type="match status" value="1"/>
</dbReference>
<gene>
    <name evidence="13" type="primary">putative Innexin shaking-B</name>
    <name evidence="12" type="synonym">inx</name>
    <name evidence="13" type="ORF">CLUMA_CG005763</name>
</gene>
<evidence type="ECO:0000256" key="2">
    <source>
        <dbReference type="ARBA" id="ARBA00004651"/>
    </source>
</evidence>
<comment type="subcellular location">
    <subcellularLocation>
        <location evidence="1">Cell junction</location>
        <location evidence="1">Gap junction</location>
    </subcellularLocation>
    <subcellularLocation>
        <location evidence="2 12">Cell membrane</location>
        <topology evidence="2 12">Multi-pass membrane protein</topology>
    </subcellularLocation>
</comment>
<dbReference type="EMBL" id="CVRI01000024">
    <property type="protein sequence ID" value="CRK92232.1"/>
    <property type="molecule type" value="Genomic_DNA"/>
</dbReference>
<evidence type="ECO:0000256" key="1">
    <source>
        <dbReference type="ARBA" id="ARBA00004610"/>
    </source>
</evidence>
<organism evidence="13 14">
    <name type="scientific">Clunio marinus</name>
    <dbReference type="NCBI Taxonomy" id="568069"/>
    <lineage>
        <taxon>Eukaryota</taxon>
        <taxon>Metazoa</taxon>
        <taxon>Ecdysozoa</taxon>
        <taxon>Arthropoda</taxon>
        <taxon>Hexapoda</taxon>
        <taxon>Insecta</taxon>
        <taxon>Pterygota</taxon>
        <taxon>Neoptera</taxon>
        <taxon>Endopterygota</taxon>
        <taxon>Diptera</taxon>
        <taxon>Nematocera</taxon>
        <taxon>Chironomoidea</taxon>
        <taxon>Chironomidae</taxon>
        <taxon>Clunio</taxon>
    </lineage>
</organism>
<dbReference type="PRINTS" id="PR01262">
    <property type="entry name" value="INNEXIN"/>
</dbReference>
<dbReference type="GO" id="GO:0034220">
    <property type="term" value="P:monoatomic ion transmembrane transport"/>
    <property type="evidence" value="ECO:0007669"/>
    <property type="project" value="UniProtKB-KW"/>
</dbReference>
<comment type="function">
    <text evidence="12">Structural component of the gap junctions.</text>
</comment>
<evidence type="ECO:0000256" key="4">
    <source>
        <dbReference type="ARBA" id="ARBA00022475"/>
    </source>
</evidence>
<keyword evidence="14" id="KW-1185">Reference proteome</keyword>
<evidence type="ECO:0000313" key="13">
    <source>
        <dbReference type="EMBL" id="CRK92232.1"/>
    </source>
</evidence>
<keyword evidence="4" id="KW-1003">Cell membrane</keyword>
<keyword evidence="6" id="KW-0303">Gap junction</keyword>
<evidence type="ECO:0000256" key="5">
    <source>
        <dbReference type="ARBA" id="ARBA00022692"/>
    </source>
</evidence>